<dbReference type="EMBL" id="RCBY01000398">
    <property type="protein sequence ID" value="RQH21117.1"/>
    <property type="molecule type" value="Genomic_DNA"/>
</dbReference>
<evidence type="ECO:0000313" key="2">
    <source>
        <dbReference type="EMBL" id="RQH21117.1"/>
    </source>
</evidence>
<dbReference type="Pfam" id="PF17899">
    <property type="entry name" value="Peptidase_M61_N"/>
    <property type="match status" value="1"/>
</dbReference>
<organism evidence="2 3">
    <name type="scientific">Okeania hirsuta</name>
    <dbReference type="NCBI Taxonomy" id="1458930"/>
    <lineage>
        <taxon>Bacteria</taxon>
        <taxon>Bacillati</taxon>
        <taxon>Cyanobacteriota</taxon>
        <taxon>Cyanophyceae</taxon>
        <taxon>Oscillatoriophycideae</taxon>
        <taxon>Oscillatoriales</taxon>
        <taxon>Microcoleaceae</taxon>
        <taxon>Okeania</taxon>
    </lineage>
</organism>
<evidence type="ECO:0000313" key="3">
    <source>
        <dbReference type="Proteomes" id="UP000269154"/>
    </source>
</evidence>
<sequence>MGMEPIQVFDNRKLHMNMPATFVYGVIWSGDLSNFCIDLSKHASWQVATQLEKVETDCYRAPNYYLLPSIARLWWGTLISVGLRVSSNGRLYD</sequence>
<name>A0A3N6NTS4_9CYAN</name>
<gene>
    <name evidence="2" type="ORF">D5R40_31650</name>
</gene>
<comment type="caution">
    <text evidence="2">The sequence shown here is derived from an EMBL/GenBank/DDBJ whole genome shotgun (WGS) entry which is preliminary data.</text>
</comment>
<dbReference type="InterPro" id="IPR040756">
    <property type="entry name" value="Peptidase_M61_N"/>
</dbReference>
<dbReference type="Proteomes" id="UP000269154">
    <property type="component" value="Unassembled WGS sequence"/>
</dbReference>
<accession>A0A3N6NTS4</accession>
<dbReference type="AlphaFoldDB" id="A0A3N6NTS4"/>
<keyword evidence="3" id="KW-1185">Reference proteome</keyword>
<evidence type="ECO:0000259" key="1">
    <source>
        <dbReference type="Pfam" id="PF17899"/>
    </source>
</evidence>
<feature type="domain" description="Peptidase M61 N-terminal" evidence="1">
    <location>
        <begin position="9"/>
        <end position="67"/>
    </location>
</feature>
<proteinExistence type="predicted"/>
<reference evidence="2 3" key="1">
    <citation type="journal article" date="2018" name="ACS Chem. Biol.">
        <title>Ketoreductase domain dysfunction expands chemodiversity: malyngamide biosynthesis in the cyanobacterium Okeania hirsuta.</title>
        <authorList>
            <person name="Moss N.A."/>
            <person name="Leao T."/>
            <person name="Rankin M."/>
            <person name="McCullough T.M."/>
            <person name="Qu P."/>
            <person name="Korobeynikov A."/>
            <person name="Smith J.L."/>
            <person name="Gerwick L."/>
            <person name="Gerwick W.H."/>
        </authorList>
    </citation>
    <scope>NUCLEOTIDE SEQUENCE [LARGE SCALE GENOMIC DNA]</scope>
    <source>
        <strain evidence="2 3">PAB10Feb10-1</strain>
    </source>
</reference>
<protein>
    <recommendedName>
        <fullName evidence="1">Peptidase M61 N-terminal domain-containing protein</fullName>
    </recommendedName>
</protein>